<feature type="binding site" evidence="8">
    <location>
        <begin position="12"/>
        <end position="19"/>
    </location>
    <ligand>
        <name>GTP</name>
        <dbReference type="ChEBI" id="CHEBI:37565"/>
        <label>1</label>
    </ligand>
</feature>
<dbReference type="RefSeq" id="WP_307259264.1">
    <property type="nucleotide sequence ID" value="NZ_JAUSVL010000001.1"/>
</dbReference>
<dbReference type="Pfam" id="PF14714">
    <property type="entry name" value="KH_dom-like"/>
    <property type="match status" value="1"/>
</dbReference>
<evidence type="ECO:0000256" key="7">
    <source>
        <dbReference type="ARBA" id="ARBA00032345"/>
    </source>
</evidence>
<dbReference type="NCBIfam" id="TIGR00231">
    <property type="entry name" value="small_GTP"/>
    <property type="match status" value="2"/>
</dbReference>
<evidence type="ECO:0000259" key="12">
    <source>
        <dbReference type="PROSITE" id="PS51712"/>
    </source>
</evidence>
<sequence>MASSRPVIAIVGRPNVGKSALFNNILGRRVSIVHEQSGVTRDRVAAPCEHFGQRFLLVDTGGLGIHSREKATDLFDGMIREQVAEVVAEASVLIWVLNCQDGITPQDQEVSDFLRRTGKPVVIAANKADNDMVRAEAEGAFAALGYEHIVPTSCTHRLGISDLVDRAMQLLPASDAAAEAPEERLQIAVVGRPNVGKSSLVNRLLGTNRVMVSDIPGTTRDAIEIPFSLTVDGTELPLTLIDTAGMRRKKQVDTVVEFFSLSRSEAAIRRCDIVLFMIDGTDPCTTQERRIGRVIVEARKPCVLLANKWDLVSAEGVKARDFQAQVRAEMSFMNHAPILLISALSGHNCQQIAAQLLHVREQMRVSVPTAVFNQFLQDTLARNPPPSNGLKRFKIFYGTMRGCPPPSFLLFVNKKSLCPRNYLQFLENQIRDAFYPEAGMPIFIDLRERESLDNANATRRSAAGAKRSRESEYQATKRRIQRGKGMRKS</sequence>
<comment type="caution">
    <text evidence="13">The sequence shown here is derived from an EMBL/GenBank/DDBJ whole genome shotgun (WGS) entry which is preliminary data.</text>
</comment>
<evidence type="ECO:0000256" key="6">
    <source>
        <dbReference type="ARBA" id="ARBA00023134"/>
    </source>
</evidence>
<proteinExistence type="inferred from homology"/>
<reference evidence="13" key="1">
    <citation type="submission" date="2023-07" db="EMBL/GenBank/DDBJ databases">
        <title>Genomic Encyclopedia of Type Strains, Phase IV (KMG-IV): sequencing the most valuable type-strain genomes for metagenomic binning, comparative biology and taxonomic classification.</title>
        <authorList>
            <person name="Goeker M."/>
        </authorList>
    </citation>
    <scope>NUCLEOTIDE SEQUENCE</scope>
    <source>
        <strain evidence="13">DSM 24202</strain>
    </source>
</reference>
<dbReference type="GO" id="GO:0042254">
    <property type="term" value="P:ribosome biogenesis"/>
    <property type="evidence" value="ECO:0007669"/>
    <property type="project" value="UniProtKB-KW"/>
</dbReference>
<feature type="binding site" evidence="8">
    <location>
        <begin position="59"/>
        <end position="63"/>
    </location>
    <ligand>
        <name>GTP</name>
        <dbReference type="ChEBI" id="CHEBI:37565"/>
        <label>1</label>
    </ligand>
</feature>
<evidence type="ECO:0000256" key="4">
    <source>
        <dbReference type="ARBA" id="ARBA00022737"/>
    </source>
</evidence>
<dbReference type="PANTHER" id="PTHR43834">
    <property type="entry name" value="GTPASE DER"/>
    <property type="match status" value="1"/>
</dbReference>
<dbReference type="CDD" id="cd01895">
    <property type="entry name" value="EngA2"/>
    <property type="match status" value="1"/>
</dbReference>
<evidence type="ECO:0000256" key="11">
    <source>
        <dbReference type="SAM" id="MobiDB-lite"/>
    </source>
</evidence>
<dbReference type="InterPro" id="IPR015946">
    <property type="entry name" value="KH_dom-like_a/b"/>
</dbReference>
<keyword evidence="6 8" id="KW-0342">GTP-binding</keyword>
<evidence type="ECO:0000313" key="14">
    <source>
        <dbReference type="Proteomes" id="UP001238163"/>
    </source>
</evidence>
<protein>
    <recommendedName>
        <fullName evidence="2 8">GTPase Der</fullName>
    </recommendedName>
    <alternativeName>
        <fullName evidence="7 8">GTP-binding protein EngA</fullName>
    </alternativeName>
</protein>
<comment type="subunit">
    <text evidence="8">Associates with the 50S ribosomal subunit.</text>
</comment>
<dbReference type="InterPro" id="IPR005225">
    <property type="entry name" value="Small_GTP-bd"/>
</dbReference>
<evidence type="ECO:0000256" key="3">
    <source>
        <dbReference type="ARBA" id="ARBA00022517"/>
    </source>
</evidence>
<dbReference type="InterPro" id="IPR006073">
    <property type="entry name" value="GTP-bd"/>
</dbReference>
<dbReference type="GO" id="GO:0005525">
    <property type="term" value="F:GTP binding"/>
    <property type="evidence" value="ECO:0007669"/>
    <property type="project" value="UniProtKB-UniRule"/>
</dbReference>
<feature type="domain" description="EngA-type G" evidence="12">
    <location>
        <begin position="185"/>
        <end position="364"/>
    </location>
</feature>
<dbReference type="InterPro" id="IPR027417">
    <property type="entry name" value="P-loop_NTPase"/>
</dbReference>
<name>A0AAE3VCP7_9BACT</name>
<dbReference type="Proteomes" id="UP001238163">
    <property type="component" value="Unassembled WGS sequence"/>
</dbReference>
<evidence type="ECO:0000313" key="13">
    <source>
        <dbReference type="EMBL" id="MDQ0288089.1"/>
    </source>
</evidence>
<dbReference type="Gene3D" id="3.40.50.300">
    <property type="entry name" value="P-loop containing nucleotide triphosphate hydrolases"/>
    <property type="match status" value="2"/>
</dbReference>
<dbReference type="GO" id="GO:0043022">
    <property type="term" value="F:ribosome binding"/>
    <property type="evidence" value="ECO:0007669"/>
    <property type="project" value="TreeGrafter"/>
</dbReference>
<keyword evidence="5 8" id="KW-0547">Nucleotide-binding</keyword>
<dbReference type="InterPro" id="IPR016484">
    <property type="entry name" value="GTPase_Der"/>
</dbReference>
<gene>
    <name evidence="8" type="primary">der</name>
    <name evidence="13" type="ORF">J3R75_000196</name>
</gene>
<dbReference type="EMBL" id="JAUSVL010000001">
    <property type="protein sequence ID" value="MDQ0288089.1"/>
    <property type="molecule type" value="Genomic_DNA"/>
</dbReference>
<feature type="binding site" evidence="8">
    <location>
        <begin position="191"/>
        <end position="198"/>
    </location>
    <ligand>
        <name>GTP</name>
        <dbReference type="ChEBI" id="CHEBI:37565"/>
        <label>2</label>
    </ligand>
</feature>
<keyword evidence="4 10" id="KW-0677">Repeat</keyword>
<feature type="binding site" evidence="8">
    <location>
        <begin position="307"/>
        <end position="310"/>
    </location>
    <ligand>
        <name>GTP</name>
        <dbReference type="ChEBI" id="CHEBI:37565"/>
        <label>2</label>
    </ligand>
</feature>
<dbReference type="Pfam" id="PF01926">
    <property type="entry name" value="MMR_HSR1"/>
    <property type="match status" value="2"/>
</dbReference>
<dbReference type="Gene3D" id="3.30.300.20">
    <property type="match status" value="1"/>
</dbReference>
<dbReference type="HAMAP" id="MF_00195">
    <property type="entry name" value="GTPase_Der"/>
    <property type="match status" value="1"/>
</dbReference>
<dbReference type="CDD" id="cd01894">
    <property type="entry name" value="EngA1"/>
    <property type="match status" value="1"/>
</dbReference>
<dbReference type="PROSITE" id="PS51712">
    <property type="entry name" value="G_ENGA"/>
    <property type="match status" value="2"/>
</dbReference>
<comment type="function">
    <text evidence="8 10">GTPase that plays an essential role in the late steps of ribosome biogenesis.</text>
</comment>
<dbReference type="PIRSF" id="PIRSF006485">
    <property type="entry name" value="GTP-binding_EngA"/>
    <property type="match status" value="1"/>
</dbReference>
<comment type="similarity">
    <text evidence="1 8 9 10">Belongs to the TRAFAC class TrmE-Era-EngA-EngB-Septin-like GTPase superfamily. EngA (Der) GTPase family.</text>
</comment>
<evidence type="ECO:0000256" key="8">
    <source>
        <dbReference type="HAMAP-Rule" id="MF_00195"/>
    </source>
</evidence>
<dbReference type="SMART" id="SM00173">
    <property type="entry name" value="RAS"/>
    <property type="match status" value="1"/>
</dbReference>
<evidence type="ECO:0000256" key="2">
    <source>
        <dbReference type="ARBA" id="ARBA00020953"/>
    </source>
</evidence>
<dbReference type="PRINTS" id="PR00449">
    <property type="entry name" value="RASTRNSFRMNG"/>
</dbReference>
<dbReference type="AlphaFoldDB" id="A0AAE3VCP7"/>
<keyword evidence="14" id="KW-1185">Reference proteome</keyword>
<keyword evidence="3 8" id="KW-0690">Ribosome biogenesis</keyword>
<dbReference type="NCBIfam" id="TIGR03594">
    <property type="entry name" value="GTPase_EngA"/>
    <property type="match status" value="1"/>
</dbReference>
<feature type="binding site" evidence="8">
    <location>
        <begin position="126"/>
        <end position="129"/>
    </location>
    <ligand>
        <name>GTP</name>
        <dbReference type="ChEBI" id="CHEBI:37565"/>
        <label>1</label>
    </ligand>
</feature>
<accession>A0AAE3VCP7</accession>
<organism evidence="13 14">
    <name type="scientific">Oligosphaera ethanolica</name>
    <dbReference type="NCBI Taxonomy" id="760260"/>
    <lineage>
        <taxon>Bacteria</taxon>
        <taxon>Pseudomonadati</taxon>
        <taxon>Lentisphaerota</taxon>
        <taxon>Oligosphaeria</taxon>
        <taxon>Oligosphaerales</taxon>
        <taxon>Oligosphaeraceae</taxon>
        <taxon>Oligosphaera</taxon>
    </lineage>
</organism>
<evidence type="ECO:0000256" key="10">
    <source>
        <dbReference type="RuleBase" id="RU004481"/>
    </source>
</evidence>
<feature type="region of interest" description="Disordered" evidence="11">
    <location>
        <begin position="454"/>
        <end position="489"/>
    </location>
</feature>
<dbReference type="InterPro" id="IPR031166">
    <property type="entry name" value="G_ENGA"/>
</dbReference>
<feature type="compositionally biased region" description="Basic residues" evidence="11">
    <location>
        <begin position="476"/>
        <end position="489"/>
    </location>
</feature>
<evidence type="ECO:0000256" key="1">
    <source>
        <dbReference type="ARBA" id="ARBA00008279"/>
    </source>
</evidence>
<dbReference type="PANTHER" id="PTHR43834:SF6">
    <property type="entry name" value="GTPASE DER"/>
    <property type="match status" value="1"/>
</dbReference>
<evidence type="ECO:0000256" key="9">
    <source>
        <dbReference type="PROSITE-ProRule" id="PRU01049"/>
    </source>
</evidence>
<feature type="domain" description="EngA-type G" evidence="12">
    <location>
        <begin position="6"/>
        <end position="175"/>
    </location>
</feature>
<dbReference type="SUPFAM" id="SSF52540">
    <property type="entry name" value="P-loop containing nucleoside triphosphate hydrolases"/>
    <property type="match status" value="2"/>
</dbReference>
<dbReference type="InterPro" id="IPR032859">
    <property type="entry name" value="KH_dom-like"/>
</dbReference>
<evidence type="ECO:0000256" key="5">
    <source>
        <dbReference type="ARBA" id="ARBA00022741"/>
    </source>
</evidence>
<dbReference type="FunFam" id="3.40.50.300:FF:000494">
    <property type="entry name" value="tRNA modification GTPase MnmE"/>
    <property type="match status" value="1"/>
</dbReference>
<feature type="binding site" evidence="8">
    <location>
        <begin position="242"/>
        <end position="246"/>
    </location>
    <ligand>
        <name>GTP</name>
        <dbReference type="ChEBI" id="CHEBI:37565"/>
        <label>2</label>
    </ligand>
</feature>